<dbReference type="InterPro" id="IPR020818">
    <property type="entry name" value="Chaperonin_GroES"/>
</dbReference>
<reference evidence="5 6" key="1">
    <citation type="journal article" date="2016" name="Nat. Commun.">
        <title>Thousands of microbial genomes shed light on interconnected biogeochemical processes in an aquifer system.</title>
        <authorList>
            <person name="Anantharaman K."/>
            <person name="Brown C.T."/>
            <person name="Hug L.A."/>
            <person name="Sharon I."/>
            <person name="Castelle C.J."/>
            <person name="Probst A.J."/>
            <person name="Thomas B.C."/>
            <person name="Singh A."/>
            <person name="Wilkins M.J."/>
            <person name="Karaoz U."/>
            <person name="Brodie E.L."/>
            <person name="Williams K.H."/>
            <person name="Hubbard S.S."/>
            <person name="Banfield J.F."/>
        </authorList>
    </citation>
    <scope>NUCLEOTIDE SEQUENCE [LARGE SCALE GENOMIC DNA]</scope>
</reference>
<dbReference type="HAMAP" id="MF_00580">
    <property type="entry name" value="CH10"/>
    <property type="match status" value="1"/>
</dbReference>
<keyword evidence="3" id="KW-0963">Cytoplasm</keyword>
<dbReference type="PANTHER" id="PTHR10772">
    <property type="entry name" value="10 KDA HEAT SHOCK PROTEIN"/>
    <property type="match status" value="1"/>
</dbReference>
<proteinExistence type="inferred from homology"/>
<sequence length="101" mass="11170">MKITPLSDHILLEPMKQEEKTKSGILLPESVEKEKPEQGKVIAVGPGKKTEDGKIIPLEVKVGDVVLFKKYGPDEIKVDSAEGEKEYLIASEEDILAIIEQ</sequence>
<comment type="subcellular location">
    <subcellularLocation>
        <location evidence="3">Cytoplasm</location>
    </subcellularLocation>
</comment>
<dbReference type="GO" id="GO:0046872">
    <property type="term" value="F:metal ion binding"/>
    <property type="evidence" value="ECO:0007669"/>
    <property type="project" value="TreeGrafter"/>
</dbReference>
<dbReference type="NCBIfam" id="NF001531">
    <property type="entry name" value="PRK00364.2-2"/>
    <property type="match status" value="1"/>
</dbReference>
<dbReference type="Proteomes" id="UP000176917">
    <property type="component" value="Unassembled WGS sequence"/>
</dbReference>
<dbReference type="CDD" id="cd00320">
    <property type="entry name" value="cpn10"/>
    <property type="match status" value="1"/>
</dbReference>
<evidence type="ECO:0000313" key="6">
    <source>
        <dbReference type="Proteomes" id="UP000176917"/>
    </source>
</evidence>
<dbReference type="GO" id="GO:0051082">
    <property type="term" value="F:unfolded protein binding"/>
    <property type="evidence" value="ECO:0007669"/>
    <property type="project" value="TreeGrafter"/>
</dbReference>
<evidence type="ECO:0000256" key="3">
    <source>
        <dbReference type="HAMAP-Rule" id="MF_00580"/>
    </source>
</evidence>
<dbReference type="GO" id="GO:0005737">
    <property type="term" value="C:cytoplasm"/>
    <property type="evidence" value="ECO:0007669"/>
    <property type="project" value="UniProtKB-SubCell"/>
</dbReference>
<dbReference type="SMART" id="SM00883">
    <property type="entry name" value="Cpn10"/>
    <property type="match status" value="1"/>
</dbReference>
<evidence type="ECO:0000256" key="1">
    <source>
        <dbReference type="ARBA" id="ARBA00006975"/>
    </source>
</evidence>
<dbReference type="GO" id="GO:0044183">
    <property type="term" value="F:protein folding chaperone"/>
    <property type="evidence" value="ECO:0007669"/>
    <property type="project" value="InterPro"/>
</dbReference>
<keyword evidence="2 3" id="KW-0143">Chaperone</keyword>
<dbReference type="Pfam" id="PF00166">
    <property type="entry name" value="Cpn10"/>
    <property type="match status" value="1"/>
</dbReference>
<dbReference type="InterPro" id="IPR037124">
    <property type="entry name" value="Chaperonin_GroES_sf"/>
</dbReference>
<evidence type="ECO:0000256" key="2">
    <source>
        <dbReference type="ARBA" id="ARBA00023186"/>
    </source>
</evidence>
<dbReference type="InterPro" id="IPR011032">
    <property type="entry name" value="GroES-like_sf"/>
</dbReference>
<dbReference type="AlphaFoldDB" id="A0A1G2RKI0"/>
<dbReference type="Gene3D" id="2.30.33.40">
    <property type="entry name" value="GroES chaperonin"/>
    <property type="match status" value="1"/>
</dbReference>
<comment type="subunit">
    <text evidence="3">Heptamer of 7 subunits arranged in a ring. Interacts with the chaperonin GroEL.</text>
</comment>
<gene>
    <name evidence="3" type="primary">groES</name>
    <name evidence="3" type="synonym">groS</name>
    <name evidence="5" type="ORF">A3B24_00405</name>
</gene>
<protein>
    <recommendedName>
        <fullName evidence="3">Co-chaperonin GroES</fullName>
    </recommendedName>
    <alternativeName>
        <fullName evidence="3">10 kDa chaperonin</fullName>
    </alternativeName>
    <alternativeName>
        <fullName evidence="3">Chaperonin-10</fullName>
        <shortName evidence="3">Cpn10</shortName>
    </alternativeName>
</protein>
<comment type="caution">
    <text evidence="5">The sequence shown here is derived from an EMBL/GenBank/DDBJ whole genome shotgun (WGS) entry which is preliminary data.</text>
</comment>
<dbReference type="EMBL" id="MHUG01000013">
    <property type="protein sequence ID" value="OHA73354.1"/>
    <property type="molecule type" value="Genomic_DNA"/>
</dbReference>
<dbReference type="FunFam" id="2.30.33.40:FF:000001">
    <property type="entry name" value="10 kDa chaperonin"/>
    <property type="match status" value="1"/>
</dbReference>
<dbReference type="GO" id="GO:0005524">
    <property type="term" value="F:ATP binding"/>
    <property type="evidence" value="ECO:0007669"/>
    <property type="project" value="InterPro"/>
</dbReference>
<comment type="similarity">
    <text evidence="1 3 4">Belongs to the GroES chaperonin family.</text>
</comment>
<dbReference type="PANTHER" id="PTHR10772:SF63">
    <property type="entry name" value="20 KDA CHAPERONIN, CHLOROPLASTIC"/>
    <property type="match status" value="1"/>
</dbReference>
<dbReference type="SUPFAM" id="SSF50129">
    <property type="entry name" value="GroES-like"/>
    <property type="match status" value="1"/>
</dbReference>
<dbReference type="NCBIfam" id="NF001533">
    <property type="entry name" value="PRK00364.2-4"/>
    <property type="match status" value="1"/>
</dbReference>
<evidence type="ECO:0000256" key="4">
    <source>
        <dbReference type="RuleBase" id="RU000535"/>
    </source>
</evidence>
<dbReference type="GO" id="GO:0051087">
    <property type="term" value="F:protein-folding chaperone binding"/>
    <property type="evidence" value="ECO:0007669"/>
    <property type="project" value="TreeGrafter"/>
</dbReference>
<evidence type="ECO:0000313" key="5">
    <source>
        <dbReference type="EMBL" id="OHA73354.1"/>
    </source>
</evidence>
<organism evidence="5 6">
    <name type="scientific">Candidatus Wildermuthbacteria bacterium RIFCSPLOWO2_01_FULL_48_16</name>
    <dbReference type="NCBI Taxonomy" id="1802461"/>
    <lineage>
        <taxon>Bacteria</taxon>
        <taxon>Candidatus Wildermuthiibacteriota</taxon>
    </lineage>
</organism>
<dbReference type="PRINTS" id="PR00297">
    <property type="entry name" value="CHAPERONIN10"/>
</dbReference>
<accession>A0A1G2RKI0</accession>
<dbReference type="STRING" id="1802461.A3B24_00405"/>
<name>A0A1G2RKI0_9BACT</name>
<comment type="function">
    <text evidence="3 4">Together with the chaperonin GroEL, plays an essential role in assisting protein folding. The GroEL-GroES system forms a nano-cage that allows encapsulation of the non-native substrate proteins and provides a physical environment optimized to promote and accelerate protein folding. GroES binds to the apical surface of the GroEL ring, thereby capping the opening of the GroEL channel.</text>
</comment>